<name>A0A448X708_9PLAT</name>
<dbReference type="Pfam" id="PF04124">
    <property type="entry name" value="Dor1"/>
    <property type="match status" value="1"/>
</dbReference>
<dbReference type="Proteomes" id="UP000784294">
    <property type="component" value="Unassembled WGS sequence"/>
</dbReference>
<organism evidence="1 2">
    <name type="scientific">Protopolystoma xenopodis</name>
    <dbReference type="NCBI Taxonomy" id="117903"/>
    <lineage>
        <taxon>Eukaryota</taxon>
        <taxon>Metazoa</taxon>
        <taxon>Spiralia</taxon>
        <taxon>Lophotrochozoa</taxon>
        <taxon>Platyhelminthes</taxon>
        <taxon>Monogenea</taxon>
        <taxon>Polyopisthocotylea</taxon>
        <taxon>Polystomatidea</taxon>
        <taxon>Polystomatidae</taxon>
        <taxon>Protopolystoma</taxon>
    </lineage>
</organism>
<dbReference type="AlphaFoldDB" id="A0A448X708"/>
<dbReference type="OrthoDB" id="1661054at2759"/>
<dbReference type="EMBL" id="CAAALY010105597">
    <property type="protein sequence ID" value="VEL29724.1"/>
    <property type="molecule type" value="Genomic_DNA"/>
</dbReference>
<reference evidence="1" key="1">
    <citation type="submission" date="2018-11" db="EMBL/GenBank/DDBJ databases">
        <authorList>
            <consortium name="Pathogen Informatics"/>
        </authorList>
    </citation>
    <scope>NUCLEOTIDE SEQUENCE</scope>
</reference>
<evidence type="ECO:0000313" key="1">
    <source>
        <dbReference type="EMBL" id="VEL29724.1"/>
    </source>
</evidence>
<gene>
    <name evidence="1" type="ORF">PXEA_LOCUS23164</name>
</gene>
<keyword evidence="2" id="KW-1185">Reference proteome</keyword>
<accession>A0A448X708</accession>
<proteinExistence type="predicted"/>
<protein>
    <submittedName>
        <fullName evidence="1">Uncharacterized protein</fullName>
    </submittedName>
</protein>
<dbReference type="InterPro" id="IPR007255">
    <property type="entry name" value="COG8"/>
</dbReference>
<sequence>MSASYDNLSASSAATLINDVGMAGSEGPQSDIVSAFSRVQILQTQAAYFAASFARIGCDFRPHLSDLFASAILRTVQVET</sequence>
<dbReference type="GO" id="GO:0017119">
    <property type="term" value="C:Golgi transport complex"/>
    <property type="evidence" value="ECO:0007669"/>
    <property type="project" value="InterPro"/>
</dbReference>
<comment type="caution">
    <text evidence="1">The sequence shown here is derived from an EMBL/GenBank/DDBJ whole genome shotgun (WGS) entry which is preliminary data.</text>
</comment>
<evidence type="ECO:0000313" key="2">
    <source>
        <dbReference type="Proteomes" id="UP000784294"/>
    </source>
</evidence>